<dbReference type="GO" id="GO:0006950">
    <property type="term" value="P:response to stress"/>
    <property type="evidence" value="ECO:0007669"/>
    <property type="project" value="TreeGrafter"/>
</dbReference>
<dbReference type="Gene3D" id="1.10.10.10">
    <property type="entry name" value="Winged helix-like DNA-binding domain superfamily/Winged helix DNA-binding domain"/>
    <property type="match status" value="1"/>
</dbReference>
<dbReference type="Pfam" id="PF12802">
    <property type="entry name" value="MarR_2"/>
    <property type="match status" value="1"/>
</dbReference>
<comment type="caution">
    <text evidence="3">The sequence shown here is derived from an EMBL/GenBank/DDBJ whole genome shotgun (WGS) entry which is preliminary data.</text>
</comment>
<dbReference type="InterPro" id="IPR039422">
    <property type="entry name" value="MarR/SlyA-like"/>
</dbReference>
<proteinExistence type="predicted"/>
<dbReference type="InterPro" id="IPR036388">
    <property type="entry name" value="WH-like_DNA-bd_sf"/>
</dbReference>
<dbReference type="RefSeq" id="WP_253535316.1">
    <property type="nucleotide sequence ID" value="NZ_JAMYWC010000001.1"/>
</dbReference>
<dbReference type="InterPro" id="IPR036390">
    <property type="entry name" value="WH_DNA-bd_sf"/>
</dbReference>
<evidence type="ECO:0000256" key="1">
    <source>
        <dbReference type="SAM" id="MobiDB-lite"/>
    </source>
</evidence>
<evidence type="ECO:0000259" key="2">
    <source>
        <dbReference type="PROSITE" id="PS50995"/>
    </source>
</evidence>
<keyword evidence="4" id="KW-1185">Reference proteome</keyword>
<feature type="region of interest" description="Disordered" evidence="1">
    <location>
        <begin position="1"/>
        <end position="30"/>
    </location>
</feature>
<sequence length="172" mass="18783">MSKRTPAAGKENDPPRNSPSIPEPGQGKRGEEGYLGYLLRQASAAHRLRMERAMADVGVTLPQFLVLTMLRAYTGISNADLARLTMLTPQTVSVIVTNLERSGAITRRPHAVHGRIQHIDVTPEGSALLAACRERSGGIEQDLLEGFSPKEEEVVRRWLVHVARLGSDKSAP</sequence>
<gene>
    <name evidence="3" type="ORF">NKG59_03570</name>
</gene>
<feature type="domain" description="HTH marR-type" evidence="2">
    <location>
        <begin position="32"/>
        <end position="164"/>
    </location>
</feature>
<dbReference type="InterPro" id="IPR000835">
    <property type="entry name" value="HTH_MarR-typ"/>
</dbReference>
<dbReference type="PROSITE" id="PS50995">
    <property type="entry name" value="HTH_MARR_2"/>
    <property type="match status" value="1"/>
</dbReference>
<dbReference type="AlphaFoldDB" id="A0AA42BFT6"/>
<organism evidence="3 4">
    <name type="scientific">Ralstonia chuxiongensis</name>
    <dbReference type="NCBI Taxonomy" id="2957504"/>
    <lineage>
        <taxon>Bacteria</taxon>
        <taxon>Pseudomonadati</taxon>
        <taxon>Pseudomonadota</taxon>
        <taxon>Betaproteobacteria</taxon>
        <taxon>Burkholderiales</taxon>
        <taxon>Burkholderiaceae</taxon>
        <taxon>Ralstonia</taxon>
    </lineage>
</organism>
<evidence type="ECO:0000313" key="3">
    <source>
        <dbReference type="EMBL" id="MCP1171420.1"/>
    </source>
</evidence>
<evidence type="ECO:0000313" key="4">
    <source>
        <dbReference type="Proteomes" id="UP001162793"/>
    </source>
</evidence>
<dbReference type="GO" id="GO:0003700">
    <property type="term" value="F:DNA-binding transcription factor activity"/>
    <property type="evidence" value="ECO:0007669"/>
    <property type="project" value="InterPro"/>
</dbReference>
<dbReference type="PANTHER" id="PTHR33164:SF43">
    <property type="entry name" value="HTH-TYPE TRANSCRIPTIONAL REPRESSOR YETL"/>
    <property type="match status" value="1"/>
</dbReference>
<reference evidence="4" key="1">
    <citation type="journal article" date="2023" name="Front. Microbiol.">
        <title>Ralstonia chuxiongensis sp. nov., Ralstonia mojiangensis sp. nov., and Ralstonia soli sp. nov., isolated from tobacco fields, are three novel species in the family Burkholderiaceae.</title>
        <authorList>
            <person name="Lu C.H."/>
            <person name="Zhang Y.Y."/>
            <person name="Jiang N."/>
            <person name="Chen W."/>
            <person name="Shao X."/>
            <person name="Zhao Z.M."/>
            <person name="Lu W.L."/>
            <person name="Hu X."/>
            <person name="Xi Y.X."/>
            <person name="Zou S.Y."/>
            <person name="Wei Q.J."/>
            <person name="Lin Z.L."/>
            <person name="Gong L."/>
            <person name="Gai X.T."/>
            <person name="Zhang L.Q."/>
            <person name="Li J.Y."/>
            <person name="Jin Y."/>
            <person name="Xia Z.Y."/>
        </authorList>
    </citation>
    <scope>NUCLEOTIDE SEQUENCE [LARGE SCALE GENOMIC DNA]</scope>
    <source>
        <strain evidence="4">21YRMH01-3</strain>
    </source>
</reference>
<dbReference type="PANTHER" id="PTHR33164">
    <property type="entry name" value="TRANSCRIPTIONAL REGULATOR, MARR FAMILY"/>
    <property type="match status" value="1"/>
</dbReference>
<dbReference type="EMBL" id="JAMYWC010000001">
    <property type="protein sequence ID" value="MCP1171420.1"/>
    <property type="molecule type" value="Genomic_DNA"/>
</dbReference>
<dbReference type="Proteomes" id="UP001162793">
    <property type="component" value="Unassembled WGS sequence"/>
</dbReference>
<dbReference type="SMART" id="SM00347">
    <property type="entry name" value="HTH_MARR"/>
    <property type="match status" value="1"/>
</dbReference>
<dbReference type="SUPFAM" id="SSF46785">
    <property type="entry name" value="Winged helix' DNA-binding domain"/>
    <property type="match status" value="1"/>
</dbReference>
<protein>
    <submittedName>
        <fullName evidence="3">MarR family transcriptional regulator</fullName>
    </submittedName>
</protein>
<accession>A0AA42BFT6</accession>
<name>A0AA42BFT6_9RALS</name>